<dbReference type="RefSeq" id="WP_140928472.1">
    <property type="nucleotide sequence ID" value="NZ_VFSU01000026.1"/>
</dbReference>
<name>A0A501XJ15_9SPHN</name>
<feature type="transmembrane region" description="Helical" evidence="1">
    <location>
        <begin position="49"/>
        <end position="66"/>
    </location>
</feature>
<protein>
    <recommendedName>
        <fullName evidence="4">5-bromo-4-chloroindolyl phosphate hydrolysis protein</fullName>
    </recommendedName>
</protein>
<reference evidence="2 3" key="1">
    <citation type="submission" date="2019-06" db="EMBL/GenBank/DDBJ databases">
        <authorList>
            <person name="Lee I."/>
            <person name="Jang G.I."/>
            <person name="Hwang C.Y."/>
        </authorList>
    </citation>
    <scope>NUCLEOTIDE SEQUENCE [LARGE SCALE GENOMIC DNA]</scope>
    <source>
        <strain evidence="2 3">PAMC 28131</strain>
    </source>
</reference>
<evidence type="ECO:0008006" key="4">
    <source>
        <dbReference type="Google" id="ProtNLM"/>
    </source>
</evidence>
<dbReference type="OrthoDB" id="7594143at2"/>
<evidence type="ECO:0000313" key="3">
    <source>
        <dbReference type="Proteomes" id="UP000319897"/>
    </source>
</evidence>
<organism evidence="2 3">
    <name type="scientific">Sandaracinobacter neustonicus</name>
    <dbReference type="NCBI Taxonomy" id="1715348"/>
    <lineage>
        <taxon>Bacteria</taxon>
        <taxon>Pseudomonadati</taxon>
        <taxon>Pseudomonadota</taxon>
        <taxon>Alphaproteobacteria</taxon>
        <taxon>Sphingomonadales</taxon>
        <taxon>Sphingosinicellaceae</taxon>
        <taxon>Sandaracinobacter</taxon>
    </lineage>
</organism>
<sequence>MSMQPETRDALARYDAWLERTTRATDSVARQAKRVERGARNVGRRMRNMAFAVLAVLLGAFFYGNLVAPLGFLGVMVTVVAVLCAMLLFASWPRARAPKLEKLPAAPLGTLPAQVEGWLEAQRPALPAPAAREIDMVMAQLDRLAPELKQLDPATPQADDARKLLSDHLPRLVKSYAEVPASHRATPEAQAHFRDGLRVVGGEMDRLAKELATERLRALETEGRFLESRYGGKKD</sequence>
<dbReference type="Proteomes" id="UP000319897">
    <property type="component" value="Unassembled WGS sequence"/>
</dbReference>
<keyword evidence="1" id="KW-0812">Transmembrane</keyword>
<keyword evidence="1" id="KW-1133">Transmembrane helix</keyword>
<comment type="caution">
    <text evidence="2">The sequence shown here is derived from an EMBL/GenBank/DDBJ whole genome shotgun (WGS) entry which is preliminary data.</text>
</comment>
<gene>
    <name evidence="2" type="ORF">FJQ54_11095</name>
</gene>
<dbReference type="EMBL" id="VFSU01000026">
    <property type="protein sequence ID" value="TPE60536.1"/>
    <property type="molecule type" value="Genomic_DNA"/>
</dbReference>
<keyword evidence="3" id="KW-1185">Reference proteome</keyword>
<dbReference type="AlphaFoldDB" id="A0A501XJ15"/>
<accession>A0A501XJ15</accession>
<proteinExistence type="predicted"/>
<evidence type="ECO:0000313" key="2">
    <source>
        <dbReference type="EMBL" id="TPE60536.1"/>
    </source>
</evidence>
<evidence type="ECO:0000256" key="1">
    <source>
        <dbReference type="SAM" id="Phobius"/>
    </source>
</evidence>
<feature type="transmembrane region" description="Helical" evidence="1">
    <location>
        <begin position="72"/>
        <end position="92"/>
    </location>
</feature>
<keyword evidence="1" id="KW-0472">Membrane</keyword>